<reference evidence="2" key="1">
    <citation type="submission" date="2020-07" db="EMBL/GenBank/DDBJ databases">
        <title>Genome sequence and genetic diversity analysis of an under-domesticated orphan crop, white fonio (Digitaria exilis).</title>
        <authorList>
            <person name="Bennetzen J.L."/>
            <person name="Chen S."/>
            <person name="Ma X."/>
            <person name="Wang X."/>
            <person name="Yssel A.E.J."/>
            <person name="Chaluvadi S.R."/>
            <person name="Johnson M."/>
            <person name="Gangashetty P."/>
            <person name="Hamidou F."/>
            <person name="Sanogo M.D."/>
            <person name="Zwaenepoel A."/>
            <person name="Wallace J."/>
            <person name="Van De Peer Y."/>
            <person name="Van Deynze A."/>
        </authorList>
    </citation>
    <scope>NUCLEOTIDE SEQUENCE</scope>
    <source>
        <tissue evidence="2">Leaves</tissue>
    </source>
</reference>
<accession>A0A835ES55</accession>
<dbReference type="Proteomes" id="UP000636709">
    <property type="component" value="Unassembled WGS sequence"/>
</dbReference>
<evidence type="ECO:0000313" key="2">
    <source>
        <dbReference type="EMBL" id="KAF8711359.1"/>
    </source>
</evidence>
<evidence type="ECO:0000256" key="1">
    <source>
        <dbReference type="SAM" id="SignalP"/>
    </source>
</evidence>
<sequence length="107" mass="12148">MFAWKLAVLLLAWALIFHQPVTGVLPCSHYQKRQILQMCDPLKSTPIFSPPRDGLCCEAVRKVPDSNMICIASILSDSAMIKYSIVKILGFKEACDWSHHRKSFKLN</sequence>
<gene>
    <name evidence="2" type="ORF">HU200_029388</name>
</gene>
<feature type="signal peptide" evidence="1">
    <location>
        <begin position="1"/>
        <end position="23"/>
    </location>
</feature>
<comment type="caution">
    <text evidence="2">The sequence shown here is derived from an EMBL/GenBank/DDBJ whole genome shotgun (WGS) entry which is preliminary data.</text>
</comment>
<keyword evidence="1" id="KW-0732">Signal</keyword>
<name>A0A835ES55_9POAL</name>
<proteinExistence type="predicted"/>
<keyword evidence="3" id="KW-1185">Reference proteome</keyword>
<protein>
    <recommendedName>
        <fullName evidence="4">Bifunctional inhibitor/plant lipid transfer protein/seed storage helical domain-containing protein</fullName>
    </recommendedName>
</protein>
<dbReference type="AlphaFoldDB" id="A0A835ES55"/>
<organism evidence="2 3">
    <name type="scientific">Digitaria exilis</name>
    <dbReference type="NCBI Taxonomy" id="1010633"/>
    <lineage>
        <taxon>Eukaryota</taxon>
        <taxon>Viridiplantae</taxon>
        <taxon>Streptophyta</taxon>
        <taxon>Embryophyta</taxon>
        <taxon>Tracheophyta</taxon>
        <taxon>Spermatophyta</taxon>
        <taxon>Magnoliopsida</taxon>
        <taxon>Liliopsida</taxon>
        <taxon>Poales</taxon>
        <taxon>Poaceae</taxon>
        <taxon>PACMAD clade</taxon>
        <taxon>Panicoideae</taxon>
        <taxon>Panicodae</taxon>
        <taxon>Paniceae</taxon>
        <taxon>Anthephorinae</taxon>
        <taxon>Digitaria</taxon>
    </lineage>
</organism>
<dbReference type="OrthoDB" id="676302at2759"/>
<evidence type="ECO:0000313" key="3">
    <source>
        <dbReference type="Proteomes" id="UP000636709"/>
    </source>
</evidence>
<evidence type="ECO:0008006" key="4">
    <source>
        <dbReference type="Google" id="ProtNLM"/>
    </source>
</evidence>
<feature type="chain" id="PRO_5032285348" description="Bifunctional inhibitor/plant lipid transfer protein/seed storage helical domain-containing protein" evidence="1">
    <location>
        <begin position="24"/>
        <end position="107"/>
    </location>
</feature>
<dbReference type="EMBL" id="JACEFO010001753">
    <property type="protein sequence ID" value="KAF8711359.1"/>
    <property type="molecule type" value="Genomic_DNA"/>
</dbReference>